<reference evidence="1" key="2">
    <citation type="submission" date="2023-05" db="EMBL/GenBank/DDBJ databases">
        <authorList>
            <person name="Fouks B."/>
        </authorList>
    </citation>
    <scope>NUCLEOTIDE SEQUENCE</scope>
    <source>
        <strain evidence="1">Stay&amp;Tobe</strain>
        <tissue evidence="1">Testes</tissue>
    </source>
</reference>
<evidence type="ECO:0000313" key="2">
    <source>
        <dbReference type="Proteomes" id="UP001233999"/>
    </source>
</evidence>
<accession>A0AAD8EEK8</accession>
<proteinExistence type="predicted"/>
<evidence type="ECO:0000313" key="1">
    <source>
        <dbReference type="EMBL" id="KAJ9587443.1"/>
    </source>
</evidence>
<dbReference type="AlphaFoldDB" id="A0AAD8EEK8"/>
<protein>
    <submittedName>
        <fullName evidence="1">Uncharacterized protein</fullName>
    </submittedName>
</protein>
<sequence>NKNRVMNFEIPTEHDLVWKLFGQPQDGTDIDNQGNCLKHVQEQININIERFIGLPTEIRRRSGSSDQHNINQQKVDYMKIHFWYEIMSDY</sequence>
<gene>
    <name evidence="1" type="ORF">L9F63_019037</name>
</gene>
<name>A0AAD8EEK8_DIPPU</name>
<dbReference type="Proteomes" id="UP001233999">
    <property type="component" value="Unassembled WGS sequence"/>
</dbReference>
<feature type="non-terminal residue" evidence="1">
    <location>
        <position position="90"/>
    </location>
</feature>
<dbReference type="EMBL" id="JASPKZ010006435">
    <property type="protein sequence ID" value="KAJ9587443.1"/>
    <property type="molecule type" value="Genomic_DNA"/>
</dbReference>
<comment type="caution">
    <text evidence="1">The sequence shown here is derived from an EMBL/GenBank/DDBJ whole genome shotgun (WGS) entry which is preliminary data.</text>
</comment>
<organism evidence="1 2">
    <name type="scientific">Diploptera punctata</name>
    <name type="common">Pacific beetle cockroach</name>
    <dbReference type="NCBI Taxonomy" id="6984"/>
    <lineage>
        <taxon>Eukaryota</taxon>
        <taxon>Metazoa</taxon>
        <taxon>Ecdysozoa</taxon>
        <taxon>Arthropoda</taxon>
        <taxon>Hexapoda</taxon>
        <taxon>Insecta</taxon>
        <taxon>Pterygota</taxon>
        <taxon>Neoptera</taxon>
        <taxon>Polyneoptera</taxon>
        <taxon>Dictyoptera</taxon>
        <taxon>Blattodea</taxon>
        <taxon>Blaberoidea</taxon>
        <taxon>Blaberidae</taxon>
        <taxon>Diplopterinae</taxon>
        <taxon>Diploptera</taxon>
    </lineage>
</organism>
<keyword evidence="2" id="KW-1185">Reference proteome</keyword>
<feature type="non-terminal residue" evidence="1">
    <location>
        <position position="1"/>
    </location>
</feature>
<reference evidence="1" key="1">
    <citation type="journal article" date="2023" name="IScience">
        <title>Live-bearing cockroach genome reveals convergent evolutionary mechanisms linked to viviparity in insects and beyond.</title>
        <authorList>
            <person name="Fouks B."/>
            <person name="Harrison M.C."/>
            <person name="Mikhailova A.A."/>
            <person name="Marchal E."/>
            <person name="English S."/>
            <person name="Carruthers M."/>
            <person name="Jennings E.C."/>
            <person name="Chiamaka E.L."/>
            <person name="Frigard R.A."/>
            <person name="Pippel M."/>
            <person name="Attardo G.M."/>
            <person name="Benoit J.B."/>
            <person name="Bornberg-Bauer E."/>
            <person name="Tobe S.S."/>
        </authorList>
    </citation>
    <scope>NUCLEOTIDE SEQUENCE</scope>
    <source>
        <strain evidence="1">Stay&amp;Tobe</strain>
    </source>
</reference>